<dbReference type="InterPro" id="IPR050149">
    <property type="entry name" value="Collagen_superfamily"/>
</dbReference>
<keyword evidence="2" id="KW-0272">Extracellular matrix</keyword>
<feature type="compositionally biased region" description="Basic and acidic residues" evidence="4">
    <location>
        <begin position="177"/>
        <end position="186"/>
    </location>
</feature>
<protein>
    <submittedName>
        <fullName evidence="7">(Atlantic silverside) hypothetical protein</fullName>
    </submittedName>
</protein>
<feature type="region of interest" description="Disordered" evidence="4">
    <location>
        <begin position="403"/>
        <end position="444"/>
    </location>
</feature>
<feature type="compositionally biased region" description="Basic and acidic residues" evidence="4">
    <location>
        <begin position="411"/>
        <end position="423"/>
    </location>
</feature>
<dbReference type="AlphaFoldDB" id="A0A8S4BCM8"/>
<dbReference type="PROSITE" id="PS00280">
    <property type="entry name" value="BPTI_KUNITZ_1"/>
    <property type="match status" value="1"/>
</dbReference>
<dbReference type="InterPro" id="IPR008160">
    <property type="entry name" value="Collagen"/>
</dbReference>
<dbReference type="PANTHER" id="PTHR24023">
    <property type="entry name" value="COLLAGEN ALPHA"/>
    <property type="match status" value="1"/>
</dbReference>
<dbReference type="EMBL" id="CAJRST010033334">
    <property type="protein sequence ID" value="CAG5981503.1"/>
    <property type="molecule type" value="Genomic_DNA"/>
</dbReference>
<dbReference type="Pfam" id="PF01391">
    <property type="entry name" value="Collagen"/>
    <property type="match status" value="2"/>
</dbReference>
<evidence type="ECO:0000256" key="1">
    <source>
        <dbReference type="ARBA" id="ARBA00004498"/>
    </source>
</evidence>
<evidence type="ECO:0000256" key="2">
    <source>
        <dbReference type="ARBA" id="ARBA00022530"/>
    </source>
</evidence>
<feature type="compositionally biased region" description="Basic and acidic residues" evidence="4">
    <location>
        <begin position="314"/>
        <end position="323"/>
    </location>
</feature>
<dbReference type="GO" id="GO:0004867">
    <property type="term" value="F:serine-type endopeptidase inhibitor activity"/>
    <property type="evidence" value="ECO:0007669"/>
    <property type="project" value="InterPro"/>
</dbReference>
<dbReference type="Proteomes" id="UP000677803">
    <property type="component" value="Unassembled WGS sequence"/>
</dbReference>
<organism evidence="7 8">
    <name type="scientific">Menidia menidia</name>
    <name type="common">Atlantic silverside</name>
    <dbReference type="NCBI Taxonomy" id="238744"/>
    <lineage>
        <taxon>Eukaryota</taxon>
        <taxon>Metazoa</taxon>
        <taxon>Chordata</taxon>
        <taxon>Craniata</taxon>
        <taxon>Vertebrata</taxon>
        <taxon>Euteleostomi</taxon>
        <taxon>Actinopterygii</taxon>
        <taxon>Neopterygii</taxon>
        <taxon>Teleostei</taxon>
        <taxon>Neoteleostei</taxon>
        <taxon>Acanthomorphata</taxon>
        <taxon>Ovalentaria</taxon>
        <taxon>Atherinomorphae</taxon>
        <taxon>Atheriniformes</taxon>
        <taxon>Atherinopsidae</taxon>
        <taxon>Menidiinae</taxon>
        <taxon>Menidia</taxon>
    </lineage>
</organism>
<dbReference type="OrthoDB" id="196393at2759"/>
<feature type="compositionally biased region" description="Polar residues" evidence="4">
    <location>
        <begin position="337"/>
        <end position="349"/>
    </location>
</feature>
<evidence type="ECO:0000256" key="3">
    <source>
        <dbReference type="ARBA" id="ARBA00023157"/>
    </source>
</evidence>
<gene>
    <name evidence="7" type="ORF">MMEN_LOCUS16396</name>
</gene>
<dbReference type="FunFam" id="4.10.410.10:FF:000020">
    <property type="entry name" value="Collagen, type VI, alpha 3"/>
    <property type="match status" value="1"/>
</dbReference>
<dbReference type="Pfam" id="PF00014">
    <property type="entry name" value="Kunitz_BPTI"/>
    <property type="match status" value="1"/>
</dbReference>
<reference evidence="7" key="1">
    <citation type="submission" date="2021-05" db="EMBL/GenBank/DDBJ databases">
        <authorList>
            <person name="Tigano A."/>
        </authorList>
    </citation>
    <scope>NUCLEOTIDE SEQUENCE</scope>
</reference>
<keyword evidence="3" id="KW-1015">Disulfide bond</keyword>
<dbReference type="PRINTS" id="PR00759">
    <property type="entry name" value="BASICPTASE"/>
</dbReference>
<comment type="caution">
    <text evidence="7">The sequence shown here is derived from an EMBL/GenBank/DDBJ whole genome shotgun (WGS) entry which is preliminary data.</text>
</comment>
<dbReference type="PROSITE" id="PS50279">
    <property type="entry name" value="BPTI_KUNITZ_2"/>
    <property type="match status" value="1"/>
</dbReference>
<dbReference type="GO" id="GO:0031012">
    <property type="term" value="C:extracellular matrix"/>
    <property type="evidence" value="ECO:0007669"/>
    <property type="project" value="TreeGrafter"/>
</dbReference>
<evidence type="ECO:0000256" key="5">
    <source>
        <dbReference type="SAM" id="SignalP"/>
    </source>
</evidence>
<sequence length="539" mass="57796">MLVLLVLLDFLERQALLVLMGSKVTRVKLVSAFLVQEEREEIPDPEVRRVELARMEREDKQVLRGFEVFGERRETAGYQVTRERRGTLCWWEDLLAKKATKEKQVSRENLENGDPLDSLEPVALGEAGQPGVPGESGLPGKDGLSGYKGDKGEIGILGMRGIKGDRGPKGVCGSDGPKGDKGDAGIHGRSGLPGRKGEQGDVGPLGAPGSPGKEGLVGPKGERGFDGVVGPKGSQGEKGERGPPGVPGPPGPRGVDGPPGLTGPQGPAGTKGPEGLQGQKGERGPIGPAMVGPRGTPGIPGERGEAGEMGPDGAKGDRGEPGMTEDEIRQYVRSEMNQHCGSGPDTRSQPAVRARPATEQQLVLKGEKGRELRVVVNTHDPDYEHIYSIEALDNPLDELLPFSTHSINHSDGQDDKKDSERTVKVVPKKSANADAQKTPKIDAQKTVRVTPLTAQKSRTVRSTEKVEGEDPADVCLLPMDEGNCGRYTLRWYFNSQSQACRPFIYSGCEGNHNRFLHQEECEEFCLGEAKGLPPHQTAR</sequence>
<feature type="chain" id="PRO_5035890276" evidence="5">
    <location>
        <begin position="18"/>
        <end position="539"/>
    </location>
</feature>
<dbReference type="InterPro" id="IPR036880">
    <property type="entry name" value="Kunitz_BPTI_sf"/>
</dbReference>
<evidence type="ECO:0000256" key="4">
    <source>
        <dbReference type="SAM" id="MobiDB-lite"/>
    </source>
</evidence>
<dbReference type="InterPro" id="IPR002223">
    <property type="entry name" value="Kunitz_BPTI"/>
</dbReference>
<evidence type="ECO:0000313" key="8">
    <source>
        <dbReference type="Proteomes" id="UP000677803"/>
    </source>
</evidence>
<keyword evidence="5" id="KW-0732">Signal</keyword>
<dbReference type="InterPro" id="IPR020901">
    <property type="entry name" value="Prtase_inh_Kunz-CS"/>
</dbReference>
<feature type="signal peptide" evidence="5">
    <location>
        <begin position="1"/>
        <end position="17"/>
    </location>
</feature>
<comment type="subcellular location">
    <subcellularLocation>
        <location evidence="1">Secreted</location>
        <location evidence="1">Extracellular space</location>
        <location evidence="1">Extracellular matrix</location>
    </subcellularLocation>
</comment>
<name>A0A8S4BCM8_9TELE</name>
<dbReference type="Gene3D" id="4.10.410.10">
    <property type="entry name" value="Pancreatic trypsin inhibitor Kunitz domain"/>
    <property type="match status" value="1"/>
</dbReference>
<dbReference type="SMART" id="SM00131">
    <property type="entry name" value="KU"/>
    <property type="match status" value="1"/>
</dbReference>
<dbReference type="PANTHER" id="PTHR24023:SF1082">
    <property type="entry name" value="COLLAGEN TRIPLE HELIX REPEAT"/>
    <property type="match status" value="1"/>
</dbReference>
<evidence type="ECO:0000313" key="7">
    <source>
        <dbReference type="EMBL" id="CAG5981503.1"/>
    </source>
</evidence>
<keyword evidence="8" id="KW-1185">Reference proteome</keyword>
<accession>A0A8S4BCM8</accession>
<proteinExistence type="predicted"/>
<dbReference type="Gene3D" id="1.20.5.320">
    <property type="entry name" value="6-Phosphogluconate Dehydrogenase, domain 3"/>
    <property type="match status" value="1"/>
</dbReference>
<keyword evidence="2" id="KW-0964">Secreted</keyword>
<feature type="region of interest" description="Disordered" evidence="4">
    <location>
        <begin position="337"/>
        <end position="358"/>
    </location>
</feature>
<dbReference type="GO" id="GO:0005615">
    <property type="term" value="C:extracellular space"/>
    <property type="evidence" value="ECO:0007669"/>
    <property type="project" value="TreeGrafter"/>
</dbReference>
<feature type="region of interest" description="Disordered" evidence="4">
    <location>
        <begin position="102"/>
        <end position="323"/>
    </location>
</feature>
<dbReference type="SUPFAM" id="SSF57362">
    <property type="entry name" value="BPTI-like"/>
    <property type="match status" value="1"/>
</dbReference>
<feature type="domain" description="BPTI/Kunitz inhibitor" evidence="6">
    <location>
        <begin position="475"/>
        <end position="525"/>
    </location>
</feature>
<dbReference type="CDD" id="cd22627">
    <property type="entry name" value="Kunitz_collagen_alpha1_VII"/>
    <property type="match status" value="1"/>
</dbReference>
<evidence type="ECO:0000259" key="6">
    <source>
        <dbReference type="PROSITE" id="PS50279"/>
    </source>
</evidence>